<sequence length="77" mass="8886">MKPNAYQYLVIFRINSCYYILSILYGVHLCKESPLKSFFVKVSEVSTARHFKNTRLGLGPRPTHRNTTTAVFLMEST</sequence>
<comment type="caution">
    <text evidence="2">The sequence shown here is derived from an EMBL/GenBank/DDBJ whole genome shotgun (WGS) entry which is preliminary data.</text>
</comment>
<evidence type="ECO:0000313" key="3">
    <source>
        <dbReference type="Proteomes" id="UP001303046"/>
    </source>
</evidence>
<accession>A0ABR1BK01</accession>
<dbReference type="EMBL" id="JAVFWL010000001">
    <property type="protein sequence ID" value="KAK6725592.1"/>
    <property type="molecule type" value="Genomic_DNA"/>
</dbReference>
<evidence type="ECO:0000313" key="2">
    <source>
        <dbReference type="EMBL" id="KAK6725592.1"/>
    </source>
</evidence>
<keyword evidence="1" id="KW-1133">Transmembrane helix</keyword>
<gene>
    <name evidence="2" type="primary">Necator_chrI.g231</name>
    <name evidence="2" type="ORF">RB195_004110</name>
</gene>
<evidence type="ECO:0000256" key="1">
    <source>
        <dbReference type="SAM" id="Phobius"/>
    </source>
</evidence>
<keyword evidence="1" id="KW-0472">Membrane</keyword>
<protein>
    <submittedName>
        <fullName evidence="2">Uncharacterized protein</fullName>
    </submittedName>
</protein>
<dbReference type="Proteomes" id="UP001303046">
    <property type="component" value="Unassembled WGS sequence"/>
</dbReference>
<reference evidence="2 3" key="1">
    <citation type="submission" date="2023-08" db="EMBL/GenBank/DDBJ databases">
        <title>A Necator americanus chromosomal reference genome.</title>
        <authorList>
            <person name="Ilik V."/>
            <person name="Petrzelkova K.J."/>
            <person name="Pardy F."/>
            <person name="Fuh T."/>
            <person name="Niatou-Singa F.S."/>
            <person name="Gouil Q."/>
            <person name="Baker L."/>
            <person name="Ritchie M.E."/>
            <person name="Jex A.R."/>
            <person name="Gazzola D."/>
            <person name="Li H."/>
            <person name="Toshio Fujiwara R."/>
            <person name="Zhan B."/>
            <person name="Aroian R.V."/>
            <person name="Pafco B."/>
            <person name="Schwarz E.M."/>
        </authorList>
    </citation>
    <scope>NUCLEOTIDE SEQUENCE [LARGE SCALE GENOMIC DNA]</scope>
    <source>
        <strain evidence="2 3">Aroian</strain>
        <tissue evidence="2">Whole animal</tissue>
    </source>
</reference>
<feature type="transmembrane region" description="Helical" evidence="1">
    <location>
        <begin position="6"/>
        <end position="27"/>
    </location>
</feature>
<name>A0ABR1BK01_NECAM</name>
<keyword evidence="3" id="KW-1185">Reference proteome</keyword>
<proteinExistence type="predicted"/>
<keyword evidence="1" id="KW-0812">Transmembrane</keyword>
<organism evidence="2 3">
    <name type="scientific">Necator americanus</name>
    <name type="common">Human hookworm</name>
    <dbReference type="NCBI Taxonomy" id="51031"/>
    <lineage>
        <taxon>Eukaryota</taxon>
        <taxon>Metazoa</taxon>
        <taxon>Ecdysozoa</taxon>
        <taxon>Nematoda</taxon>
        <taxon>Chromadorea</taxon>
        <taxon>Rhabditida</taxon>
        <taxon>Rhabditina</taxon>
        <taxon>Rhabditomorpha</taxon>
        <taxon>Strongyloidea</taxon>
        <taxon>Ancylostomatidae</taxon>
        <taxon>Bunostominae</taxon>
        <taxon>Necator</taxon>
    </lineage>
</organism>